<reference evidence="2 3" key="1">
    <citation type="submission" date="2018-05" db="EMBL/GenBank/DDBJ databases">
        <title>Freshwater and sediment microbial communities from various areas in North America, analyzing microbe dynamics in response to fracking.</title>
        <authorList>
            <person name="Lamendella R."/>
        </authorList>
    </citation>
    <scope>NUCLEOTIDE SEQUENCE [LARGE SCALE GENOMIC DNA]</scope>
    <source>
        <strain evidence="2 3">67</strain>
    </source>
</reference>
<accession>A0A318FCX8</accession>
<protein>
    <submittedName>
        <fullName evidence="2">Uncharacterized protein</fullName>
    </submittedName>
</protein>
<proteinExistence type="predicted"/>
<feature type="transmembrane region" description="Helical" evidence="1">
    <location>
        <begin position="521"/>
        <end position="545"/>
    </location>
</feature>
<evidence type="ECO:0000256" key="1">
    <source>
        <dbReference type="SAM" id="Phobius"/>
    </source>
</evidence>
<gene>
    <name evidence="2" type="ORF">DET57_11923</name>
</gene>
<dbReference type="AlphaFoldDB" id="A0A318FCX8"/>
<keyword evidence="1" id="KW-0812">Transmembrane</keyword>
<name>A0A318FCX8_KLEOX</name>
<evidence type="ECO:0000313" key="2">
    <source>
        <dbReference type="EMBL" id="PXW39539.1"/>
    </source>
</evidence>
<dbReference type="Proteomes" id="UP000247485">
    <property type="component" value="Unassembled WGS sequence"/>
</dbReference>
<sequence>MLLNILKDKDKKQFLINQVNIFYNYTLGFDILNVDLFKTANKLLKSRLTNCVCFSDFKYLYIDEHNQVKYGQLNPEGRHWDSSWEIKLVNDMPSDILVDLMVSAESLFHESRFVNNGQPYIRASLSPFVLEVGDESFPMYPGVKIYRDGVAILYFQFDGTWGGINDDEFISSYVNMSHRYFDKIWIDAKLQMLDGEIALGNSFEDVFSIGGSYLDGRKIRKLKKRMKENGMKRLSDSLEKNGRVFSFDEHKEWILHQVAGTEDNESWESTIEICRSIYSNVISSILIPKDSNLKSYGYHWQGRPSVSLLRYDKQPYKKNILLKDFSGMLSGILNRADILENNRALPKDLRMFEDYCFHANRSIYLWTWLKGVDEPEDVWEDKNTNSRILENQVRTEQVEYHNMSISRACAWANTPPSELHLFSSYTILAEAENKIYHSSISGEVSDALSYLIKKFGTGGLISSAKEVAKFHLDELKYRADSVRNKSNYWLTFIFGLVGVTSFAEFAINPLILSLWGWKSKIIVPFISFGVSAVFVLVISMFIWYVTNRKG</sequence>
<dbReference type="EMBL" id="QJJG01000019">
    <property type="protein sequence ID" value="PXW39539.1"/>
    <property type="molecule type" value="Genomic_DNA"/>
</dbReference>
<organism evidence="2 3">
    <name type="scientific">Klebsiella oxytoca</name>
    <dbReference type="NCBI Taxonomy" id="571"/>
    <lineage>
        <taxon>Bacteria</taxon>
        <taxon>Pseudomonadati</taxon>
        <taxon>Pseudomonadota</taxon>
        <taxon>Gammaproteobacteria</taxon>
        <taxon>Enterobacterales</taxon>
        <taxon>Enterobacteriaceae</taxon>
        <taxon>Klebsiella/Raoultella group</taxon>
        <taxon>Klebsiella</taxon>
    </lineage>
</organism>
<feature type="transmembrane region" description="Helical" evidence="1">
    <location>
        <begin position="488"/>
        <end position="515"/>
    </location>
</feature>
<evidence type="ECO:0000313" key="3">
    <source>
        <dbReference type="Proteomes" id="UP000247485"/>
    </source>
</evidence>
<keyword evidence="1" id="KW-0472">Membrane</keyword>
<comment type="caution">
    <text evidence="2">The sequence shown here is derived from an EMBL/GenBank/DDBJ whole genome shotgun (WGS) entry which is preliminary data.</text>
</comment>
<keyword evidence="1" id="KW-1133">Transmembrane helix</keyword>